<evidence type="ECO:0000313" key="1">
    <source>
        <dbReference type="EMBL" id="GES77827.1"/>
    </source>
</evidence>
<evidence type="ECO:0000313" key="2">
    <source>
        <dbReference type="Proteomes" id="UP000615446"/>
    </source>
</evidence>
<proteinExistence type="predicted"/>
<dbReference type="Proteomes" id="UP000615446">
    <property type="component" value="Unassembled WGS sequence"/>
</dbReference>
<protein>
    <submittedName>
        <fullName evidence="1">Uncharacterized protein</fullName>
    </submittedName>
</protein>
<name>A0A8H3QG47_9GLOM</name>
<accession>A0A8H3QG47</accession>
<comment type="caution">
    <text evidence="1">The sequence shown here is derived from an EMBL/GenBank/DDBJ whole genome shotgun (WGS) entry which is preliminary data.</text>
</comment>
<dbReference type="OrthoDB" id="2425129at2759"/>
<reference evidence="1" key="1">
    <citation type="submission" date="2019-10" db="EMBL/GenBank/DDBJ databases">
        <title>Conservation and host-specific expression of non-tandemly repeated heterogenous ribosome RNA gene in arbuscular mycorrhizal fungi.</title>
        <authorList>
            <person name="Maeda T."/>
            <person name="Kobayashi Y."/>
            <person name="Nakagawa T."/>
            <person name="Ezawa T."/>
            <person name="Yamaguchi K."/>
            <person name="Bino T."/>
            <person name="Nishimoto Y."/>
            <person name="Shigenobu S."/>
            <person name="Kawaguchi M."/>
        </authorList>
    </citation>
    <scope>NUCLEOTIDE SEQUENCE</scope>
    <source>
        <strain evidence="1">HR1</strain>
    </source>
</reference>
<organism evidence="1 2">
    <name type="scientific">Rhizophagus clarus</name>
    <dbReference type="NCBI Taxonomy" id="94130"/>
    <lineage>
        <taxon>Eukaryota</taxon>
        <taxon>Fungi</taxon>
        <taxon>Fungi incertae sedis</taxon>
        <taxon>Mucoromycota</taxon>
        <taxon>Glomeromycotina</taxon>
        <taxon>Glomeromycetes</taxon>
        <taxon>Glomerales</taxon>
        <taxon>Glomeraceae</taxon>
        <taxon>Rhizophagus</taxon>
    </lineage>
</organism>
<dbReference type="EMBL" id="BLAL01000034">
    <property type="protein sequence ID" value="GES77827.1"/>
    <property type="molecule type" value="Genomic_DNA"/>
</dbReference>
<sequence>MPKYFLLILEKWNFSSFVTFLIDTIVDAKPGTAENVWTTNISRLTRDSSVPPSVRKRTMIFTQITPVIFSIEYPHYNLSSETENLFNLLLDTNSLDEYRECLCNITFDRKNNKEMIFDTDVLLGFAKKWIQHGISFSYILQTPLTMLYMYQGEIHLKASANQRFIRRTSSLKMINPRYEVLRRLRTWFFHIHGLEVQIFGTNHELI</sequence>
<gene>
    <name evidence="1" type="ORF">RCL2_000516100</name>
</gene>
<dbReference type="AlphaFoldDB" id="A0A8H3QG47"/>